<sequence length="141" mass="15472">MEEVGFVKSIIGDFAYVVFPRKSGCGGNCGSCTGGCASDSITIEIKNTLNVSIGDRLKVGIKKRIFSKMIFWAYVFPTIMFAIGLTAGLTFFKGSGYGNYELLGALTGFILLGISYFLSGKIDKKVQKNNEYEFEMIKIVR</sequence>
<keyword evidence="1" id="KW-0472">Membrane</keyword>
<evidence type="ECO:0000256" key="1">
    <source>
        <dbReference type="SAM" id="Phobius"/>
    </source>
</evidence>
<keyword evidence="1" id="KW-1133">Transmembrane helix</keyword>
<reference evidence="3" key="2">
    <citation type="submission" date="2021-04" db="EMBL/GenBank/DDBJ databases">
        <authorList>
            <person name="Dong X."/>
        </authorList>
    </citation>
    <scope>NUCLEOTIDE SEQUENCE</scope>
    <source>
        <strain evidence="3">ZWT</strain>
    </source>
</reference>
<feature type="domain" description="4Fe-4S ferredoxin-type" evidence="2">
    <location>
        <begin position="14"/>
        <end position="46"/>
    </location>
</feature>
<evidence type="ECO:0000313" key="4">
    <source>
        <dbReference type="Proteomes" id="UP001056429"/>
    </source>
</evidence>
<protein>
    <submittedName>
        <fullName evidence="3">SoxR reducing system RseC family protein</fullName>
    </submittedName>
</protein>
<accession>A0A9J6P6F6</accession>
<reference evidence="3" key="1">
    <citation type="journal article" date="2021" name="mSystems">
        <title>Bacteria and Archaea Synergistically Convert Glycine Betaine to Biogenic Methane in the Formosa Cold Seep of the South China Sea.</title>
        <authorList>
            <person name="Li L."/>
            <person name="Zhang W."/>
            <person name="Zhang S."/>
            <person name="Song L."/>
            <person name="Sun Q."/>
            <person name="Zhang H."/>
            <person name="Xiang H."/>
            <person name="Dong X."/>
        </authorList>
    </citation>
    <scope>NUCLEOTIDE SEQUENCE</scope>
    <source>
        <strain evidence="3">ZWT</strain>
    </source>
</reference>
<dbReference type="Proteomes" id="UP001056429">
    <property type="component" value="Unassembled WGS sequence"/>
</dbReference>
<comment type="caution">
    <text evidence="3">The sequence shown here is derived from an EMBL/GenBank/DDBJ whole genome shotgun (WGS) entry which is preliminary data.</text>
</comment>
<keyword evidence="1" id="KW-0812">Transmembrane</keyword>
<dbReference type="Pfam" id="PF04246">
    <property type="entry name" value="RseC_MucC"/>
    <property type="match status" value="1"/>
</dbReference>
<dbReference type="EMBL" id="JAGSOJ010000004">
    <property type="protein sequence ID" value="MCM1991710.1"/>
    <property type="molecule type" value="Genomic_DNA"/>
</dbReference>
<dbReference type="InterPro" id="IPR007359">
    <property type="entry name" value="SigmaE_reg_RseC_MucC"/>
</dbReference>
<dbReference type="AlphaFoldDB" id="A0A9J6P6F6"/>
<feature type="transmembrane region" description="Helical" evidence="1">
    <location>
        <begin position="98"/>
        <end position="118"/>
    </location>
</feature>
<gene>
    <name evidence="3" type="ORF">KDK92_18385</name>
</gene>
<evidence type="ECO:0000313" key="3">
    <source>
        <dbReference type="EMBL" id="MCM1991710.1"/>
    </source>
</evidence>
<feature type="transmembrane region" description="Helical" evidence="1">
    <location>
        <begin position="71"/>
        <end position="92"/>
    </location>
</feature>
<keyword evidence="4" id="KW-1185">Reference proteome</keyword>
<dbReference type="InterPro" id="IPR017896">
    <property type="entry name" value="4Fe4S_Fe-S-bd"/>
</dbReference>
<dbReference type="PANTHER" id="PTHR35867">
    <property type="entry name" value="PROTEIN RSEC"/>
    <property type="match status" value="1"/>
</dbReference>
<name>A0A9J6P6F6_9CLOT</name>
<evidence type="ECO:0000259" key="2">
    <source>
        <dbReference type="PROSITE" id="PS51379"/>
    </source>
</evidence>
<dbReference type="PROSITE" id="PS51379">
    <property type="entry name" value="4FE4S_FER_2"/>
    <property type="match status" value="1"/>
</dbReference>
<organism evidence="3 4">
    <name type="scientific">Oceanirhabdus seepicola</name>
    <dbReference type="NCBI Taxonomy" id="2828781"/>
    <lineage>
        <taxon>Bacteria</taxon>
        <taxon>Bacillati</taxon>
        <taxon>Bacillota</taxon>
        <taxon>Clostridia</taxon>
        <taxon>Eubacteriales</taxon>
        <taxon>Clostridiaceae</taxon>
        <taxon>Oceanirhabdus</taxon>
    </lineage>
</organism>
<proteinExistence type="predicted"/>
<dbReference type="PANTHER" id="PTHR35867:SF1">
    <property type="entry name" value="PROTEIN RSEC"/>
    <property type="match status" value="1"/>
</dbReference>